<protein>
    <submittedName>
        <fullName evidence="2">Uncharacterized protein</fullName>
    </submittedName>
</protein>
<evidence type="ECO:0000313" key="1">
    <source>
        <dbReference type="Proteomes" id="UP000095283"/>
    </source>
</evidence>
<dbReference type="Proteomes" id="UP000095283">
    <property type="component" value="Unplaced"/>
</dbReference>
<name>A0A1I7XBH5_HETBA</name>
<accession>A0A1I7XBH5</accession>
<sequence>MPVLESSSLVTGMRLRFEFPANRFSSDSSYCGTRQILKILKLSAQFGSAIERAQDVFQQVSLQLREL</sequence>
<keyword evidence="1" id="KW-1185">Reference proteome</keyword>
<evidence type="ECO:0000313" key="2">
    <source>
        <dbReference type="WBParaSite" id="Hba_14975"/>
    </source>
</evidence>
<proteinExistence type="predicted"/>
<dbReference type="WBParaSite" id="Hba_14975">
    <property type="protein sequence ID" value="Hba_14975"/>
    <property type="gene ID" value="Hba_14975"/>
</dbReference>
<dbReference type="AlphaFoldDB" id="A0A1I7XBH5"/>
<organism evidence="1 2">
    <name type="scientific">Heterorhabditis bacteriophora</name>
    <name type="common">Entomopathogenic nematode worm</name>
    <dbReference type="NCBI Taxonomy" id="37862"/>
    <lineage>
        <taxon>Eukaryota</taxon>
        <taxon>Metazoa</taxon>
        <taxon>Ecdysozoa</taxon>
        <taxon>Nematoda</taxon>
        <taxon>Chromadorea</taxon>
        <taxon>Rhabditida</taxon>
        <taxon>Rhabditina</taxon>
        <taxon>Rhabditomorpha</taxon>
        <taxon>Strongyloidea</taxon>
        <taxon>Heterorhabditidae</taxon>
        <taxon>Heterorhabditis</taxon>
    </lineage>
</organism>
<reference evidence="2" key="1">
    <citation type="submission" date="2016-11" db="UniProtKB">
        <authorList>
            <consortium name="WormBaseParasite"/>
        </authorList>
    </citation>
    <scope>IDENTIFICATION</scope>
</reference>